<name>A0ABP1G3B0_9CHLO</name>
<dbReference type="InterPro" id="IPR039417">
    <property type="entry name" value="Peptidase_C1A_papain-like"/>
</dbReference>
<evidence type="ECO:0000259" key="8">
    <source>
        <dbReference type="SMART" id="SM00645"/>
    </source>
</evidence>
<dbReference type="InterPro" id="IPR038765">
    <property type="entry name" value="Papain-like_cys_pep_sf"/>
</dbReference>
<dbReference type="Gene3D" id="3.90.70.10">
    <property type="entry name" value="Cysteine proteinases"/>
    <property type="match status" value="1"/>
</dbReference>
<evidence type="ECO:0000256" key="2">
    <source>
        <dbReference type="ARBA" id="ARBA00022807"/>
    </source>
</evidence>
<dbReference type="InterPro" id="IPR013128">
    <property type="entry name" value="Peptidase_C1A"/>
</dbReference>
<dbReference type="PANTHER" id="PTHR12411">
    <property type="entry name" value="CYSTEINE PROTEASE FAMILY C1-RELATED"/>
    <property type="match status" value="1"/>
</dbReference>
<organism evidence="10 11">
    <name type="scientific">Coccomyxa viridis</name>
    <dbReference type="NCBI Taxonomy" id="1274662"/>
    <lineage>
        <taxon>Eukaryota</taxon>
        <taxon>Viridiplantae</taxon>
        <taxon>Chlorophyta</taxon>
        <taxon>core chlorophytes</taxon>
        <taxon>Trebouxiophyceae</taxon>
        <taxon>Trebouxiophyceae incertae sedis</taxon>
        <taxon>Coccomyxaceae</taxon>
        <taxon>Coccomyxa</taxon>
    </lineage>
</organism>
<keyword evidence="3" id="KW-1015">Disulfide bond</keyword>
<feature type="domain" description="Granulins" evidence="7">
    <location>
        <begin position="378"/>
        <end position="435"/>
    </location>
</feature>
<dbReference type="PRINTS" id="PR00705">
    <property type="entry name" value="PAPAIN"/>
</dbReference>
<dbReference type="InterPro" id="IPR013201">
    <property type="entry name" value="Prot_inhib_I29"/>
</dbReference>
<protein>
    <submittedName>
        <fullName evidence="10">G7978 protein</fullName>
    </submittedName>
</protein>
<dbReference type="EMBL" id="CAXHTA020000012">
    <property type="protein sequence ID" value="CAL5225195.1"/>
    <property type="molecule type" value="Genomic_DNA"/>
</dbReference>
<evidence type="ECO:0000256" key="4">
    <source>
        <dbReference type="ARBA" id="ARBA00023180"/>
    </source>
</evidence>
<feature type="chain" id="PRO_5047082673" evidence="6">
    <location>
        <begin position="20"/>
        <end position="476"/>
    </location>
</feature>
<feature type="domain" description="Cathepsin propeptide inhibitor" evidence="9">
    <location>
        <begin position="48"/>
        <end position="105"/>
    </location>
</feature>
<accession>A0ABP1G3B0</accession>
<evidence type="ECO:0000259" key="7">
    <source>
        <dbReference type="SMART" id="SM00277"/>
    </source>
</evidence>
<evidence type="ECO:0000256" key="3">
    <source>
        <dbReference type="ARBA" id="ARBA00023157"/>
    </source>
</evidence>
<feature type="compositionally biased region" description="Pro residues" evidence="5">
    <location>
        <begin position="355"/>
        <end position="374"/>
    </location>
</feature>
<keyword evidence="2" id="KW-0788">Thiol protease</keyword>
<dbReference type="PROSITE" id="PS00640">
    <property type="entry name" value="THIOL_PROTEASE_ASN"/>
    <property type="match status" value="1"/>
</dbReference>
<dbReference type="InterPro" id="IPR037277">
    <property type="entry name" value="Granulin_sf"/>
</dbReference>
<feature type="domain" description="Peptidase C1A papain C-terminal" evidence="8">
    <location>
        <begin position="136"/>
        <end position="351"/>
    </location>
</feature>
<feature type="signal peptide" evidence="6">
    <location>
        <begin position="1"/>
        <end position="19"/>
    </location>
</feature>
<dbReference type="Gene3D" id="2.10.25.160">
    <property type="entry name" value="Granulin"/>
    <property type="match status" value="1"/>
</dbReference>
<feature type="region of interest" description="Disordered" evidence="5">
    <location>
        <begin position="352"/>
        <end position="374"/>
    </location>
</feature>
<dbReference type="CDD" id="cd02248">
    <property type="entry name" value="Peptidase_C1A"/>
    <property type="match status" value="1"/>
</dbReference>
<dbReference type="InterPro" id="IPR025660">
    <property type="entry name" value="Pept_his_AS"/>
</dbReference>
<evidence type="ECO:0000313" key="11">
    <source>
        <dbReference type="Proteomes" id="UP001497392"/>
    </source>
</evidence>
<sequence>MGVLLKGILVAALVAAAAAGSVEWRELHAPEHHVHAVKCAKENPRQVFASWVESLEKAYKDNVEEYERRFLVWLDNMEYAHAHNERQSSFKLGLTAFADMSLDEYKTHALGYRPELKGTGLGIGKSSGFKYADFEAPPEIDWRKKGVVSEVKNQQQCGSCWAFSTTGSVEGANALYTGKLISLSEQELVDCDTTQDHGCAGGLMDFAFSFIIRNGGLDTEKDYKYKAADGVCNVNKEKKHVVTIDSYEDVPPNDENALKKAAANQPISVAIEADQREFQLYAGGVFDAPCGTALDHGVLVVGYGSENGSDYWIVKNSWGDFWGDKGYIRLARGVTNAAGQCGIAMQASYPIKNKPNPPPSPPSPPTPPSPPAPKPEVCDTATSCPADSTCCCMREFFGYCFSWACCPLKAATCCDDHQHCCPSNLPVCDTIAGRCLSGKTNDWESSVPWVSKVPATKTNSGRNWIPFVREPEMAIH</sequence>
<dbReference type="SMART" id="SM00277">
    <property type="entry name" value="GRAN"/>
    <property type="match status" value="1"/>
</dbReference>
<dbReference type="SUPFAM" id="SSF57277">
    <property type="entry name" value="Granulin repeat"/>
    <property type="match status" value="1"/>
</dbReference>
<evidence type="ECO:0000256" key="6">
    <source>
        <dbReference type="SAM" id="SignalP"/>
    </source>
</evidence>
<dbReference type="Pfam" id="PF00112">
    <property type="entry name" value="Peptidase_C1"/>
    <property type="match status" value="1"/>
</dbReference>
<evidence type="ECO:0000259" key="9">
    <source>
        <dbReference type="SMART" id="SM00848"/>
    </source>
</evidence>
<dbReference type="SUPFAM" id="SSF54001">
    <property type="entry name" value="Cysteine proteinases"/>
    <property type="match status" value="1"/>
</dbReference>
<keyword evidence="2" id="KW-0645">Protease</keyword>
<dbReference type="SMART" id="SM00645">
    <property type="entry name" value="Pept_C1"/>
    <property type="match status" value="1"/>
</dbReference>
<dbReference type="PROSITE" id="PS00639">
    <property type="entry name" value="THIOL_PROTEASE_HIS"/>
    <property type="match status" value="1"/>
</dbReference>
<keyword evidence="6" id="KW-0732">Signal</keyword>
<dbReference type="Pfam" id="PF08246">
    <property type="entry name" value="Inhibitor_I29"/>
    <property type="match status" value="1"/>
</dbReference>
<evidence type="ECO:0000256" key="5">
    <source>
        <dbReference type="SAM" id="MobiDB-lite"/>
    </source>
</evidence>
<dbReference type="InterPro" id="IPR000169">
    <property type="entry name" value="Pept_cys_AS"/>
</dbReference>
<comment type="similarity">
    <text evidence="1">Belongs to the peptidase C1 family.</text>
</comment>
<keyword evidence="2" id="KW-0378">Hydrolase</keyword>
<reference evidence="10 11" key="1">
    <citation type="submission" date="2024-06" db="EMBL/GenBank/DDBJ databases">
        <authorList>
            <person name="Kraege A."/>
            <person name="Thomma B."/>
        </authorList>
    </citation>
    <scope>NUCLEOTIDE SEQUENCE [LARGE SCALE GENOMIC DNA]</scope>
</reference>
<dbReference type="SMART" id="SM00848">
    <property type="entry name" value="Inhibitor_I29"/>
    <property type="match status" value="1"/>
</dbReference>
<dbReference type="InterPro" id="IPR000118">
    <property type="entry name" value="Granulin"/>
</dbReference>
<keyword evidence="11" id="KW-1185">Reference proteome</keyword>
<dbReference type="PROSITE" id="PS00139">
    <property type="entry name" value="THIOL_PROTEASE_CYS"/>
    <property type="match status" value="1"/>
</dbReference>
<evidence type="ECO:0000256" key="1">
    <source>
        <dbReference type="ARBA" id="ARBA00008455"/>
    </source>
</evidence>
<proteinExistence type="inferred from homology"/>
<dbReference type="Proteomes" id="UP001497392">
    <property type="component" value="Unassembled WGS sequence"/>
</dbReference>
<dbReference type="Pfam" id="PF00396">
    <property type="entry name" value="Granulin"/>
    <property type="match status" value="1"/>
</dbReference>
<evidence type="ECO:0000313" key="10">
    <source>
        <dbReference type="EMBL" id="CAL5225195.1"/>
    </source>
</evidence>
<gene>
    <name evidence="10" type="primary">g7978</name>
    <name evidence="10" type="ORF">VP750_LOCUS6854</name>
</gene>
<dbReference type="InterPro" id="IPR000668">
    <property type="entry name" value="Peptidase_C1A_C"/>
</dbReference>
<keyword evidence="4" id="KW-0325">Glycoprotein</keyword>
<comment type="caution">
    <text evidence="10">The sequence shown here is derived from an EMBL/GenBank/DDBJ whole genome shotgun (WGS) entry which is preliminary data.</text>
</comment>
<dbReference type="InterPro" id="IPR025661">
    <property type="entry name" value="Pept_asp_AS"/>
</dbReference>